<accession>A0A644YWH9</accession>
<reference evidence="7" key="1">
    <citation type="submission" date="2019-08" db="EMBL/GenBank/DDBJ databases">
        <authorList>
            <person name="Kucharzyk K."/>
            <person name="Murdoch R.W."/>
            <person name="Higgins S."/>
            <person name="Loffler F."/>
        </authorList>
    </citation>
    <scope>NUCLEOTIDE SEQUENCE</scope>
</reference>
<dbReference type="InterPro" id="IPR013595">
    <property type="entry name" value="Pept_S33_TAP-like_C"/>
</dbReference>
<name>A0A644YWH9_9ZZZZ</name>
<evidence type="ECO:0000259" key="5">
    <source>
        <dbReference type="Pfam" id="PF00561"/>
    </source>
</evidence>
<evidence type="ECO:0000313" key="7">
    <source>
        <dbReference type="EMBL" id="MPM32211.1"/>
    </source>
</evidence>
<dbReference type="EC" id="3.1.1.-" evidence="7"/>
<dbReference type="AlphaFoldDB" id="A0A644YWH9"/>
<dbReference type="Pfam" id="PF08386">
    <property type="entry name" value="Abhydrolase_4"/>
    <property type="match status" value="1"/>
</dbReference>
<proteinExistence type="inferred from homology"/>
<dbReference type="InterPro" id="IPR000073">
    <property type="entry name" value="AB_hydrolase_1"/>
</dbReference>
<dbReference type="Pfam" id="PF00561">
    <property type="entry name" value="Abhydrolase_1"/>
    <property type="match status" value="1"/>
</dbReference>
<feature type="domain" description="Peptidase S33 tripeptidyl aminopeptidase-like C-terminal" evidence="6">
    <location>
        <begin position="423"/>
        <end position="522"/>
    </location>
</feature>
<dbReference type="Gene3D" id="3.40.50.1820">
    <property type="entry name" value="alpha/beta hydrolase"/>
    <property type="match status" value="1"/>
</dbReference>
<dbReference type="PANTHER" id="PTHR43248">
    <property type="entry name" value="2-SUCCINYL-6-HYDROXY-2,4-CYCLOHEXADIENE-1-CARBOXYLATE SYNTHASE"/>
    <property type="match status" value="1"/>
</dbReference>
<evidence type="ECO:0000256" key="4">
    <source>
        <dbReference type="SAM" id="MobiDB-lite"/>
    </source>
</evidence>
<dbReference type="InterPro" id="IPR029058">
    <property type="entry name" value="AB_hydrolase_fold"/>
</dbReference>
<feature type="region of interest" description="Disordered" evidence="4">
    <location>
        <begin position="26"/>
        <end position="45"/>
    </location>
</feature>
<dbReference type="PANTHER" id="PTHR43248:SF29">
    <property type="entry name" value="TRIPEPTIDYL AMINOPEPTIDASE"/>
    <property type="match status" value="1"/>
</dbReference>
<dbReference type="SUPFAM" id="SSF53474">
    <property type="entry name" value="alpha/beta-Hydrolases"/>
    <property type="match status" value="1"/>
</dbReference>
<gene>
    <name evidence="7" type="primary">caeA</name>
    <name evidence="7" type="ORF">SDC9_78772</name>
</gene>
<protein>
    <submittedName>
        <fullName evidence="7">Carboxylesterase A</fullName>
        <ecNumber evidence="7">3.1.1.-</ecNumber>
    </submittedName>
</protein>
<dbReference type="EMBL" id="VSSQ01006299">
    <property type="protein sequence ID" value="MPM32211.1"/>
    <property type="molecule type" value="Genomic_DNA"/>
</dbReference>
<keyword evidence="2" id="KW-0732">Signal</keyword>
<dbReference type="GO" id="GO:0016787">
    <property type="term" value="F:hydrolase activity"/>
    <property type="evidence" value="ECO:0007669"/>
    <property type="project" value="UniProtKB-KW"/>
</dbReference>
<comment type="similarity">
    <text evidence="1">Belongs to the peptidase S33 family.</text>
</comment>
<dbReference type="InterPro" id="IPR051601">
    <property type="entry name" value="Serine_prot/Carboxylest_S33"/>
</dbReference>
<feature type="domain" description="AB hydrolase-1" evidence="5">
    <location>
        <begin position="124"/>
        <end position="301"/>
    </location>
</feature>
<evidence type="ECO:0000259" key="6">
    <source>
        <dbReference type="Pfam" id="PF08386"/>
    </source>
</evidence>
<dbReference type="PROSITE" id="PS51257">
    <property type="entry name" value="PROKAR_LIPOPROTEIN"/>
    <property type="match status" value="1"/>
</dbReference>
<evidence type="ECO:0000256" key="2">
    <source>
        <dbReference type="ARBA" id="ARBA00022729"/>
    </source>
</evidence>
<comment type="caution">
    <text evidence="7">The sequence shown here is derived from an EMBL/GenBank/DDBJ whole genome shotgun (WGS) entry which is preliminary data.</text>
</comment>
<keyword evidence="3 7" id="KW-0378">Hydrolase</keyword>
<evidence type="ECO:0000256" key="1">
    <source>
        <dbReference type="ARBA" id="ARBA00010088"/>
    </source>
</evidence>
<evidence type="ECO:0000256" key="3">
    <source>
        <dbReference type="ARBA" id="ARBA00022801"/>
    </source>
</evidence>
<organism evidence="7">
    <name type="scientific">bioreactor metagenome</name>
    <dbReference type="NCBI Taxonomy" id="1076179"/>
    <lineage>
        <taxon>unclassified sequences</taxon>
        <taxon>metagenomes</taxon>
        <taxon>ecological metagenomes</taxon>
    </lineage>
</organism>
<sequence>MRWPRVAVVALACAVGLSGCFSQPDSPPASAIQLPTPEQTFPAEPSPDRMVAGAVTDVKPPGFADAPGDDLAAYTGQRLRWTDCDGGYRCATFLTPLDWQDPGAQAITIAMKMRPASTGPYMGPLFVNPGGPGGSSQDYVVGFPTSGLEGFDIIGLDSRGSGESTPVVCGTGAQTDAYLNTDFTPDDQSERDALIAAQQAFNEECRQASGALLDHISTIEAIYDYDLARQLIGAEKLSFFGTSYGTFLGAVYAELYPTRIDKMVLDSAVNLQPDSDVIQAEGFDRSLRAFASWCASNDRGLGSSEQEVVDTIVAFINGLDAAPLPGDGSRMLTESQAVSGLLLYFYFGSDVYQELSSLLQYTMTSGDGAYLQQVADSMNDRNSDGTYGSLAYSFPAISCADEGDDGVQAAFDDWTGRNSELAPIFGKLFGPDLTCPLWTAEPAESIDFTGKDAPPILIVQNTGDSATPYENAELMASELQSATLVTREAAGHGAYDSGSACLDWIVVDYLVNGTVPAEGTRCTDG</sequence>